<dbReference type="SUPFAM" id="SSF49363">
    <property type="entry name" value="Purple acid phosphatase, N-terminal domain"/>
    <property type="match status" value="1"/>
</dbReference>
<feature type="domain" description="Calcineurin-like phosphoesterase" evidence="10">
    <location>
        <begin position="505"/>
        <end position="580"/>
    </location>
</feature>
<feature type="compositionally biased region" description="Acidic residues" evidence="8">
    <location>
        <begin position="429"/>
        <end position="451"/>
    </location>
</feature>
<keyword evidence="6" id="KW-0325">Glycoprotein</keyword>
<evidence type="ECO:0000256" key="7">
    <source>
        <dbReference type="RuleBase" id="RU361203"/>
    </source>
</evidence>
<comment type="caution">
    <text evidence="14">The sequence shown here is derived from an EMBL/GenBank/DDBJ whole genome shotgun (WGS) entry which is preliminary data.</text>
</comment>
<gene>
    <name evidence="13" type="ORF">Vretifemale_1402</name>
    <name evidence="14" type="ORF">Vretimale_3776</name>
</gene>
<evidence type="ECO:0000313" key="14">
    <source>
        <dbReference type="EMBL" id="GIL98409.1"/>
    </source>
</evidence>
<dbReference type="InterPro" id="IPR029052">
    <property type="entry name" value="Metallo-depent_PP-like"/>
</dbReference>
<dbReference type="AlphaFoldDB" id="A0A8J4G3V4"/>
<dbReference type="EMBL" id="BNCQ01000005">
    <property type="protein sequence ID" value="GIL98409.1"/>
    <property type="molecule type" value="Genomic_DNA"/>
</dbReference>
<evidence type="ECO:0000256" key="2">
    <source>
        <dbReference type="ARBA" id="ARBA00008723"/>
    </source>
</evidence>
<accession>A0A8J4G3V4</accession>
<comment type="subcellular location">
    <subcellularLocation>
        <location evidence="1">Secreted</location>
    </subcellularLocation>
</comment>
<keyword evidence="4" id="KW-0964">Secreted</keyword>
<evidence type="ECO:0000259" key="12">
    <source>
        <dbReference type="Pfam" id="PF16656"/>
    </source>
</evidence>
<feature type="transmembrane region" description="Helical" evidence="9">
    <location>
        <begin position="35"/>
        <end position="55"/>
    </location>
</feature>
<dbReference type="Proteomes" id="UP000722791">
    <property type="component" value="Unassembled WGS sequence"/>
</dbReference>
<comment type="catalytic activity">
    <reaction evidence="7">
        <text>a phosphate monoester + H2O = an alcohol + phosphate</text>
        <dbReference type="Rhea" id="RHEA:15017"/>
        <dbReference type="ChEBI" id="CHEBI:15377"/>
        <dbReference type="ChEBI" id="CHEBI:30879"/>
        <dbReference type="ChEBI" id="CHEBI:43474"/>
        <dbReference type="ChEBI" id="CHEBI:67140"/>
        <dbReference type="EC" id="3.1.3.2"/>
    </reaction>
</comment>
<dbReference type="PANTHER" id="PTHR45778:SF7">
    <property type="entry name" value="PURPLE ACID PHOSPHATASE"/>
    <property type="match status" value="1"/>
</dbReference>
<feature type="region of interest" description="Disordered" evidence="8">
    <location>
        <begin position="414"/>
        <end position="480"/>
    </location>
</feature>
<dbReference type="InterPro" id="IPR004843">
    <property type="entry name" value="Calcineurin-like_PHP"/>
</dbReference>
<comment type="similarity">
    <text evidence="2 7">Belongs to the metallophosphoesterase superfamily. Purple acid phosphatase family.</text>
</comment>
<evidence type="ECO:0000313" key="13">
    <source>
        <dbReference type="EMBL" id="GIL70680.1"/>
    </source>
</evidence>
<proteinExistence type="inferred from homology"/>
<dbReference type="InterPro" id="IPR025733">
    <property type="entry name" value="PAPs_C"/>
</dbReference>
<organism evidence="14 15">
    <name type="scientific">Volvox reticuliferus</name>
    <dbReference type="NCBI Taxonomy" id="1737510"/>
    <lineage>
        <taxon>Eukaryota</taxon>
        <taxon>Viridiplantae</taxon>
        <taxon>Chlorophyta</taxon>
        <taxon>core chlorophytes</taxon>
        <taxon>Chlorophyceae</taxon>
        <taxon>CS clade</taxon>
        <taxon>Chlamydomonadales</taxon>
        <taxon>Volvocaceae</taxon>
        <taxon>Volvox</taxon>
    </lineage>
</organism>
<dbReference type="OrthoDB" id="45007at2759"/>
<keyword evidence="9" id="KW-1133">Transmembrane helix</keyword>
<protein>
    <recommendedName>
        <fullName evidence="7">Purple acid phosphatase</fullName>
        <ecNumber evidence="7">3.1.3.2</ecNumber>
    </recommendedName>
</protein>
<dbReference type="InterPro" id="IPR008963">
    <property type="entry name" value="Purple_acid_Pase-like_N"/>
</dbReference>
<keyword evidence="7" id="KW-0378">Hydrolase</keyword>
<dbReference type="GO" id="GO:0005576">
    <property type="term" value="C:extracellular region"/>
    <property type="evidence" value="ECO:0007669"/>
    <property type="project" value="UniProtKB-SubCell"/>
</dbReference>
<dbReference type="Proteomes" id="UP000747110">
    <property type="component" value="Unassembled WGS sequence"/>
</dbReference>
<sequence length="679" mass="73229">RTSHKSAFKYVFTSIIVALCACACRSTRQMADSGLGCAIYPLSTILLIWFLKLAAAARMTQMPYLTGSLNDLQATQACLPMEVHLAVSDDHRDIRATWRTQGTGCPSTVSYGLADPTGRRLVDMPLLRSGGSSYTISEDLMCDAPATKRPFTVHMHTAVMSDLEPGALYWYSPGNKDSTWTFRAPPRTDADQRLSFIAFGDMGESEVKARKIPKAAATVKAIAAEMDRRPVGLILHIGDLAYADGKYKVWDSFMEQIEPLASRVPYMIGIGNHEAGPCSSGNDLDPSGEGPYQPAWGNYGSESGGECGAMAAHRFVMPGQVNLEARGGAFAAAAAAEVRTSTADIANPKAAAADAGARNAGGSSVPGSAGSGSGSSVFNRRALASSRAAAAGFMREEARMESAAVVGKVEPQLWEGSGSVGKETRTEGYGDDAPGDQNDDDDNEGREDEFDAASAGKAGSHAASANTPVLSLPPRLTSRRKSPNPPFWYSFEYGPVHFSTLSSEHDLELGSTQQSWLESDLAAVDRCRTPWVIVMLHRPMYVVYPHKDNRVVGDHIRTSIEDLLLEYQVDVVVSGHVHTYYRSCSAAAGKCVSDERKGIVHLVVGTAGHELSNVEDDQKDWCDEVINDWGFGRFDVDGDTLRFSFIRTGDGRVGDSLTLRAKVSQGEACDRRREERVKV</sequence>
<feature type="non-terminal residue" evidence="14">
    <location>
        <position position="1"/>
    </location>
</feature>
<dbReference type="Gene3D" id="2.60.40.380">
    <property type="entry name" value="Purple acid phosphatase-like, N-terminal"/>
    <property type="match status" value="1"/>
</dbReference>
<dbReference type="Gene3D" id="3.60.21.10">
    <property type="match status" value="2"/>
</dbReference>
<feature type="region of interest" description="Disordered" evidence="8">
    <location>
        <begin position="354"/>
        <end position="377"/>
    </location>
</feature>
<name>A0A8J4G3V4_9CHLO</name>
<feature type="domain" description="Calcineurin-like phosphoesterase" evidence="10">
    <location>
        <begin position="196"/>
        <end position="284"/>
    </location>
</feature>
<dbReference type="GO" id="GO:0046872">
    <property type="term" value="F:metal ion binding"/>
    <property type="evidence" value="ECO:0007669"/>
    <property type="project" value="InterPro"/>
</dbReference>
<evidence type="ECO:0000259" key="11">
    <source>
        <dbReference type="Pfam" id="PF14008"/>
    </source>
</evidence>
<keyword evidence="16" id="KW-1185">Reference proteome</keyword>
<dbReference type="CDD" id="cd00839">
    <property type="entry name" value="MPP_PAPs"/>
    <property type="match status" value="1"/>
</dbReference>
<evidence type="ECO:0000256" key="5">
    <source>
        <dbReference type="ARBA" id="ARBA00022729"/>
    </source>
</evidence>
<dbReference type="EMBL" id="BNCP01000002">
    <property type="protein sequence ID" value="GIL70680.1"/>
    <property type="molecule type" value="Genomic_DNA"/>
</dbReference>
<dbReference type="Pfam" id="PF00149">
    <property type="entry name" value="Metallophos"/>
    <property type="match status" value="2"/>
</dbReference>
<evidence type="ECO:0000313" key="15">
    <source>
        <dbReference type="Proteomes" id="UP000722791"/>
    </source>
</evidence>
<dbReference type="GO" id="GO:0003993">
    <property type="term" value="F:acid phosphatase activity"/>
    <property type="evidence" value="ECO:0007669"/>
    <property type="project" value="UniProtKB-EC"/>
</dbReference>
<dbReference type="Pfam" id="PF16656">
    <property type="entry name" value="Pur_ac_phosph_N"/>
    <property type="match status" value="1"/>
</dbReference>
<dbReference type="PANTHER" id="PTHR45778">
    <property type="entry name" value="PURPLE ACID PHOSPHATASE-RELATED"/>
    <property type="match status" value="1"/>
</dbReference>
<evidence type="ECO:0000256" key="3">
    <source>
        <dbReference type="ARBA" id="ARBA00011738"/>
    </source>
</evidence>
<feature type="compositionally biased region" description="Low complexity" evidence="8">
    <location>
        <begin position="452"/>
        <end position="465"/>
    </location>
</feature>
<keyword evidence="9" id="KW-0472">Membrane</keyword>
<feature type="domain" description="Purple acid phosphatase C-terminal" evidence="11">
    <location>
        <begin position="598"/>
        <end position="656"/>
    </location>
</feature>
<comment type="subunit">
    <text evidence="3">Homodimer.</text>
</comment>
<evidence type="ECO:0000313" key="16">
    <source>
        <dbReference type="Proteomes" id="UP000747110"/>
    </source>
</evidence>
<keyword evidence="5" id="KW-0732">Signal</keyword>
<dbReference type="Pfam" id="PF14008">
    <property type="entry name" value="Metallophos_C"/>
    <property type="match status" value="1"/>
</dbReference>
<feature type="domain" description="Purple acid phosphatase N-terminal" evidence="12">
    <location>
        <begin position="80"/>
        <end position="181"/>
    </location>
</feature>
<reference evidence="14" key="1">
    <citation type="journal article" date="2021" name="Proc. Natl. Acad. Sci. U.S.A.">
        <title>Three genomes in the algal genus Volvox reveal the fate of a haploid sex-determining region after a transition to homothallism.</title>
        <authorList>
            <person name="Yamamoto K."/>
            <person name="Hamaji T."/>
            <person name="Kawai-Toyooka H."/>
            <person name="Matsuzaki R."/>
            <person name="Takahashi F."/>
            <person name="Nishimura Y."/>
            <person name="Kawachi M."/>
            <person name="Noguchi H."/>
            <person name="Minakuchi Y."/>
            <person name="Umen J.G."/>
            <person name="Toyoda A."/>
            <person name="Nozaki H."/>
        </authorList>
    </citation>
    <scope>NUCLEOTIDE SEQUENCE</scope>
    <source>
        <strain evidence="14">NIES-3785</strain>
        <strain evidence="13">NIES-3786</strain>
    </source>
</reference>
<evidence type="ECO:0000256" key="4">
    <source>
        <dbReference type="ARBA" id="ARBA00022525"/>
    </source>
</evidence>
<evidence type="ECO:0000256" key="1">
    <source>
        <dbReference type="ARBA" id="ARBA00004613"/>
    </source>
</evidence>
<evidence type="ECO:0000256" key="8">
    <source>
        <dbReference type="SAM" id="MobiDB-lite"/>
    </source>
</evidence>
<dbReference type="SUPFAM" id="SSF56300">
    <property type="entry name" value="Metallo-dependent phosphatases"/>
    <property type="match status" value="2"/>
</dbReference>
<dbReference type="InterPro" id="IPR015914">
    <property type="entry name" value="PAPs_N"/>
</dbReference>
<keyword evidence="9" id="KW-0812">Transmembrane</keyword>
<dbReference type="InterPro" id="IPR041792">
    <property type="entry name" value="MPP_PAP"/>
</dbReference>
<evidence type="ECO:0000256" key="9">
    <source>
        <dbReference type="SAM" id="Phobius"/>
    </source>
</evidence>
<dbReference type="EC" id="3.1.3.2" evidence="7"/>
<evidence type="ECO:0000256" key="6">
    <source>
        <dbReference type="ARBA" id="ARBA00023180"/>
    </source>
</evidence>
<evidence type="ECO:0000259" key="10">
    <source>
        <dbReference type="Pfam" id="PF00149"/>
    </source>
</evidence>